<organism evidence="3 4">
    <name type="scientific">Tropilaelaps mercedesae</name>
    <dbReference type="NCBI Taxonomy" id="418985"/>
    <lineage>
        <taxon>Eukaryota</taxon>
        <taxon>Metazoa</taxon>
        <taxon>Ecdysozoa</taxon>
        <taxon>Arthropoda</taxon>
        <taxon>Chelicerata</taxon>
        <taxon>Arachnida</taxon>
        <taxon>Acari</taxon>
        <taxon>Parasitiformes</taxon>
        <taxon>Mesostigmata</taxon>
        <taxon>Gamasina</taxon>
        <taxon>Dermanyssoidea</taxon>
        <taxon>Laelapidae</taxon>
        <taxon>Tropilaelaps</taxon>
    </lineage>
</organism>
<dbReference type="Proteomes" id="UP000192247">
    <property type="component" value="Unassembled WGS sequence"/>
</dbReference>
<dbReference type="Pfam" id="PF01326">
    <property type="entry name" value="PPDK_N"/>
    <property type="match status" value="1"/>
</dbReference>
<accession>A0A1V9X0X3</accession>
<evidence type="ECO:0000259" key="2">
    <source>
        <dbReference type="Pfam" id="PF01326"/>
    </source>
</evidence>
<evidence type="ECO:0000313" key="4">
    <source>
        <dbReference type="Proteomes" id="UP000192247"/>
    </source>
</evidence>
<evidence type="ECO:0000313" key="3">
    <source>
        <dbReference type="EMBL" id="OQR67046.1"/>
    </source>
</evidence>
<dbReference type="GO" id="GO:0016301">
    <property type="term" value="F:kinase activity"/>
    <property type="evidence" value="ECO:0007669"/>
    <property type="project" value="InterPro"/>
</dbReference>
<protein>
    <recommendedName>
        <fullName evidence="2">Pyruvate phosphate dikinase AMP/ATP-binding domain-containing protein</fullName>
    </recommendedName>
</protein>
<dbReference type="EMBL" id="MNPL01030177">
    <property type="protein sequence ID" value="OQR67046.1"/>
    <property type="molecule type" value="Genomic_DNA"/>
</dbReference>
<sequence length="578" mass="64633">MKTILGISGWSGLWRAIVECWASQFSFVAVQYKRHYGQLIDAPMCVVLQQMIPSQMSGVMFTVEPLTANPTELVITANFGLGESVVSAMADPDTYTVSRGKNGLLEKKGVQLGAKKLCAFMKDNGDGIEYKELIGRLTERSLSDEQILHLARIGLILETEYASPRDIEWAFHEDKLFILQARPLTSVDNIDTEFEYFHESDCGLVAEFDSLSKANVGEVFGGSLSISTQVVFMSMFVKERLEAQAMGFDFGTHPYTRHELFVQHHSQSFFTTFSGFGDITKDDLMSKGFSISVSGRIVDDEIVIKSNANKRKYLCKGSRQPSLLQTVLTLWTTARAIDKSEATVDSYRSRVATCATLREMLIEALQSPHVMSTAGDAHVKAIVYGSFNNVALLAILAHTEGGWTNRVFSDFSTLVSSCNDIVSAGVPHTMQRIAHLILKEHGREFVTLNPKVALKALMSEDTQGARLFREFLKHHGHRCLHEFDLATKTWGLEPIPVVKTLQSMVSSDSGKEDDNRNHPSIDEIIGKMSIQLNWLKRLMLKFILVRVRRGIALRERGKSALVKGNHYNRLNFRIIGLL</sequence>
<dbReference type="STRING" id="418985.A0A1V9X0X3"/>
<reference evidence="3 4" key="1">
    <citation type="journal article" date="2017" name="Gigascience">
        <title>Draft genome of the honey bee ectoparasitic mite, Tropilaelaps mercedesae, is shaped by the parasitic life history.</title>
        <authorList>
            <person name="Dong X."/>
            <person name="Armstrong S.D."/>
            <person name="Xia D."/>
            <person name="Makepeace B.L."/>
            <person name="Darby A.C."/>
            <person name="Kadowaki T."/>
        </authorList>
    </citation>
    <scope>NUCLEOTIDE SEQUENCE [LARGE SCALE GENOMIC DNA]</scope>
    <source>
        <strain evidence="3">Wuxi-XJTLU</strain>
    </source>
</reference>
<dbReference type="GO" id="GO:0005524">
    <property type="term" value="F:ATP binding"/>
    <property type="evidence" value="ECO:0007669"/>
    <property type="project" value="InterPro"/>
</dbReference>
<feature type="domain" description="Pyruvate phosphate dikinase AMP/ATP-binding" evidence="2">
    <location>
        <begin position="1"/>
        <end position="188"/>
    </location>
</feature>
<name>A0A1V9X0X3_9ACAR</name>
<dbReference type="AlphaFoldDB" id="A0A1V9X0X3"/>
<dbReference type="InterPro" id="IPR051549">
    <property type="entry name" value="PEP_Utilizing_Enz"/>
</dbReference>
<dbReference type="InterPro" id="IPR013815">
    <property type="entry name" value="ATP_grasp_subdomain_1"/>
</dbReference>
<comment type="caution">
    <text evidence="3">The sequence shown here is derived from an EMBL/GenBank/DDBJ whole genome shotgun (WGS) entry which is preliminary data.</text>
</comment>
<proteinExistence type="inferred from homology"/>
<evidence type="ECO:0000256" key="1">
    <source>
        <dbReference type="ARBA" id="ARBA00007837"/>
    </source>
</evidence>
<keyword evidence="4" id="KW-1185">Reference proteome</keyword>
<dbReference type="InterPro" id="IPR002192">
    <property type="entry name" value="PPDK_AMP/ATP-bd"/>
</dbReference>
<dbReference type="PANTHER" id="PTHR43615:SF1">
    <property type="entry name" value="PPDK_N DOMAIN-CONTAINING PROTEIN"/>
    <property type="match status" value="1"/>
</dbReference>
<dbReference type="Gene3D" id="3.30.470.20">
    <property type="entry name" value="ATP-grasp fold, B domain"/>
    <property type="match status" value="1"/>
</dbReference>
<dbReference type="InParanoid" id="A0A1V9X0X3"/>
<gene>
    <name evidence="3" type="ORF">BIW11_02261</name>
</gene>
<dbReference type="PANTHER" id="PTHR43615">
    <property type="entry name" value="PHOSPHOENOLPYRUVATE SYNTHASE-RELATED"/>
    <property type="match status" value="1"/>
</dbReference>
<dbReference type="OrthoDB" id="6503891at2759"/>
<dbReference type="Gene3D" id="3.30.1490.20">
    <property type="entry name" value="ATP-grasp fold, A domain"/>
    <property type="match status" value="1"/>
</dbReference>
<comment type="similarity">
    <text evidence="1">Belongs to the PEP-utilizing enzyme family.</text>
</comment>
<dbReference type="SUPFAM" id="SSF56059">
    <property type="entry name" value="Glutathione synthetase ATP-binding domain-like"/>
    <property type="match status" value="1"/>
</dbReference>